<evidence type="ECO:0000256" key="1">
    <source>
        <dbReference type="SAM" id="Phobius"/>
    </source>
</evidence>
<gene>
    <name evidence="2" type="ORF">A3E44_03765</name>
</gene>
<name>A0A1F8AUD6_9BACT</name>
<sequence length="422" mass="46801">MNLITNFLKRIPKKLHTLAGVQPQPNTQPAVQPWAKPKTKIPKISKKALIVLAVVILILLLVKAVIPFFVRTVDQIINKGQGTAQASPTPIISEPKDEPVTFSWETYTNQRLNFQVSVPSSWERKEYEPKSATTNQATVAFDPKKLPDKYIFARSYYAVIVTPVGVKEEFNKHKNLIESIGTDSITETFLDGIRGADTGSFITVEHKGYIYELVLKSVRSDEGKFVYTQISKRVISSFKFLDEQNAPNQLGDIRIDDGNVVGVDQNGKKTVLINKSKFTGDGIKNFSEVKVSPDGSLMCFIGNTDSPATFLYYSDVGGKTPFRITGGKNCVWSHDSGKIAFNNVVSDVSPVDVFIFIINSKDLKNITRIVGGEFIRFYEIPEWSQDDNFIVSNFTAFDPSGTLQSYTGSSAINATTGEVVDK</sequence>
<dbReference type="Proteomes" id="UP000178603">
    <property type="component" value="Unassembled WGS sequence"/>
</dbReference>
<organism evidence="2 3">
    <name type="scientific">Candidatus Woesebacteria bacterium RIFCSPHIGHO2_12_FULL_41_24</name>
    <dbReference type="NCBI Taxonomy" id="1802510"/>
    <lineage>
        <taxon>Bacteria</taxon>
        <taxon>Candidatus Woeseibacteriota</taxon>
    </lineage>
</organism>
<keyword evidence="1" id="KW-0812">Transmembrane</keyword>
<keyword evidence="1" id="KW-0472">Membrane</keyword>
<dbReference type="AlphaFoldDB" id="A0A1F8AUD6"/>
<comment type="caution">
    <text evidence="2">The sequence shown here is derived from an EMBL/GenBank/DDBJ whole genome shotgun (WGS) entry which is preliminary data.</text>
</comment>
<evidence type="ECO:0000313" key="2">
    <source>
        <dbReference type="EMBL" id="OGM55373.1"/>
    </source>
</evidence>
<dbReference type="InterPro" id="IPR011042">
    <property type="entry name" value="6-blade_b-propeller_TolB-like"/>
</dbReference>
<evidence type="ECO:0008006" key="4">
    <source>
        <dbReference type="Google" id="ProtNLM"/>
    </source>
</evidence>
<evidence type="ECO:0000313" key="3">
    <source>
        <dbReference type="Proteomes" id="UP000178603"/>
    </source>
</evidence>
<proteinExistence type="predicted"/>
<dbReference type="EMBL" id="MGGW01000004">
    <property type="protein sequence ID" value="OGM55373.1"/>
    <property type="molecule type" value="Genomic_DNA"/>
</dbReference>
<dbReference type="SUPFAM" id="SSF82171">
    <property type="entry name" value="DPP6 N-terminal domain-like"/>
    <property type="match status" value="1"/>
</dbReference>
<protein>
    <recommendedName>
        <fullName evidence="4">Dipeptidylpeptidase IV N-terminal domain-containing protein</fullName>
    </recommendedName>
</protein>
<reference evidence="2 3" key="1">
    <citation type="journal article" date="2016" name="Nat. Commun.">
        <title>Thousands of microbial genomes shed light on interconnected biogeochemical processes in an aquifer system.</title>
        <authorList>
            <person name="Anantharaman K."/>
            <person name="Brown C.T."/>
            <person name="Hug L.A."/>
            <person name="Sharon I."/>
            <person name="Castelle C.J."/>
            <person name="Probst A.J."/>
            <person name="Thomas B.C."/>
            <person name="Singh A."/>
            <person name="Wilkins M.J."/>
            <person name="Karaoz U."/>
            <person name="Brodie E.L."/>
            <person name="Williams K.H."/>
            <person name="Hubbard S.S."/>
            <person name="Banfield J.F."/>
        </authorList>
    </citation>
    <scope>NUCLEOTIDE SEQUENCE [LARGE SCALE GENOMIC DNA]</scope>
</reference>
<dbReference type="Gene3D" id="2.120.10.30">
    <property type="entry name" value="TolB, C-terminal domain"/>
    <property type="match status" value="1"/>
</dbReference>
<keyword evidence="1" id="KW-1133">Transmembrane helix</keyword>
<feature type="transmembrane region" description="Helical" evidence="1">
    <location>
        <begin position="48"/>
        <end position="70"/>
    </location>
</feature>
<accession>A0A1F8AUD6</accession>